<dbReference type="Pfam" id="PF01850">
    <property type="entry name" value="PIN"/>
    <property type="match status" value="1"/>
</dbReference>
<protein>
    <recommendedName>
        <fullName evidence="5">PIN domain-containing protein</fullName>
    </recommendedName>
</protein>
<keyword evidence="7" id="KW-1185">Reference proteome</keyword>
<keyword evidence="2" id="KW-0479">Metal-binding</keyword>
<dbReference type="Gene3D" id="3.40.50.1010">
    <property type="entry name" value="5'-nuclease"/>
    <property type="match status" value="1"/>
</dbReference>
<sequence>MDEPALVYLDSSVLVRSYLAGEPGHARARELVESDRLLLTASFSLVEVTSTLFRVRQTKQLSNVDVLIEKLYEDVSPDGPVKLTRPDPAATENAALTITRHYSLHTLEAMHLAVADLAARPLVEPGEEIGFATHSADQRHAAEALGFIPV</sequence>
<dbReference type="SUPFAM" id="SSF88723">
    <property type="entry name" value="PIN domain-like"/>
    <property type="match status" value="1"/>
</dbReference>
<dbReference type="CDD" id="cd09874">
    <property type="entry name" value="PIN_MT3492-like"/>
    <property type="match status" value="1"/>
</dbReference>
<evidence type="ECO:0000259" key="5">
    <source>
        <dbReference type="Pfam" id="PF01850"/>
    </source>
</evidence>
<dbReference type="RefSeq" id="WP_112259056.1">
    <property type="nucleotide sequence ID" value="NZ_QMIG01000016.1"/>
</dbReference>
<accession>A0A329QJ73</accession>
<name>A0A329QJ73_9ACTN</name>
<dbReference type="EMBL" id="QMIG01000016">
    <property type="protein sequence ID" value="RAW12374.1"/>
    <property type="molecule type" value="Genomic_DNA"/>
</dbReference>
<dbReference type="InterPro" id="IPR029060">
    <property type="entry name" value="PIN-like_dom_sf"/>
</dbReference>
<keyword evidence="1" id="KW-0540">Nuclease</keyword>
<dbReference type="InterPro" id="IPR002716">
    <property type="entry name" value="PIN_dom"/>
</dbReference>
<evidence type="ECO:0000256" key="4">
    <source>
        <dbReference type="ARBA" id="ARBA00022842"/>
    </source>
</evidence>
<evidence type="ECO:0000256" key="3">
    <source>
        <dbReference type="ARBA" id="ARBA00022801"/>
    </source>
</evidence>
<keyword evidence="4" id="KW-0460">Magnesium</keyword>
<dbReference type="GO" id="GO:0004518">
    <property type="term" value="F:nuclease activity"/>
    <property type="evidence" value="ECO:0007669"/>
    <property type="project" value="UniProtKB-KW"/>
</dbReference>
<dbReference type="Proteomes" id="UP000250462">
    <property type="component" value="Unassembled WGS sequence"/>
</dbReference>
<dbReference type="OrthoDB" id="1525146at2"/>
<evidence type="ECO:0000256" key="2">
    <source>
        <dbReference type="ARBA" id="ARBA00022723"/>
    </source>
</evidence>
<gene>
    <name evidence="6" type="ORF">DPM12_14480</name>
</gene>
<feature type="domain" description="PIN" evidence="5">
    <location>
        <begin position="7"/>
        <end position="119"/>
    </location>
</feature>
<reference evidence="6 7" key="1">
    <citation type="submission" date="2018-06" db="EMBL/GenBank/DDBJ databases">
        <title>Phytoactinopolyspora halophila sp. nov., a novel halophilic actinomycete isolated from a saline soil in China.</title>
        <authorList>
            <person name="Tang S.-K."/>
        </authorList>
    </citation>
    <scope>NUCLEOTIDE SEQUENCE [LARGE SCALE GENOMIC DNA]</scope>
    <source>
        <strain evidence="6 7">YIM 96934</strain>
    </source>
</reference>
<keyword evidence="3" id="KW-0378">Hydrolase</keyword>
<dbReference type="GO" id="GO:0016787">
    <property type="term" value="F:hydrolase activity"/>
    <property type="evidence" value="ECO:0007669"/>
    <property type="project" value="UniProtKB-KW"/>
</dbReference>
<evidence type="ECO:0000256" key="1">
    <source>
        <dbReference type="ARBA" id="ARBA00022722"/>
    </source>
</evidence>
<evidence type="ECO:0000313" key="7">
    <source>
        <dbReference type="Proteomes" id="UP000250462"/>
    </source>
</evidence>
<evidence type="ECO:0000313" key="6">
    <source>
        <dbReference type="EMBL" id="RAW12374.1"/>
    </source>
</evidence>
<dbReference type="GO" id="GO:0046872">
    <property type="term" value="F:metal ion binding"/>
    <property type="evidence" value="ECO:0007669"/>
    <property type="project" value="UniProtKB-KW"/>
</dbReference>
<proteinExistence type="predicted"/>
<organism evidence="6 7">
    <name type="scientific">Phytoactinopolyspora halophila</name>
    <dbReference type="NCBI Taxonomy" id="1981511"/>
    <lineage>
        <taxon>Bacteria</taxon>
        <taxon>Bacillati</taxon>
        <taxon>Actinomycetota</taxon>
        <taxon>Actinomycetes</taxon>
        <taxon>Jiangellales</taxon>
        <taxon>Jiangellaceae</taxon>
        <taxon>Phytoactinopolyspora</taxon>
    </lineage>
</organism>
<comment type="caution">
    <text evidence="6">The sequence shown here is derived from an EMBL/GenBank/DDBJ whole genome shotgun (WGS) entry which is preliminary data.</text>
</comment>
<dbReference type="AlphaFoldDB" id="A0A329QJ73"/>